<protein>
    <submittedName>
        <fullName evidence="2">Tryptophan dimethylallyltransferase family protein</fullName>
    </submittedName>
</protein>
<evidence type="ECO:0000256" key="1">
    <source>
        <dbReference type="ARBA" id="ARBA00022679"/>
    </source>
</evidence>
<evidence type="ECO:0000313" key="3">
    <source>
        <dbReference type="Proteomes" id="UP001551584"/>
    </source>
</evidence>
<organism evidence="2 3">
    <name type="scientific">Streptomyces chilikensis</name>
    <dbReference type="NCBI Taxonomy" id="1194079"/>
    <lineage>
        <taxon>Bacteria</taxon>
        <taxon>Bacillati</taxon>
        <taxon>Actinomycetota</taxon>
        <taxon>Actinomycetes</taxon>
        <taxon>Kitasatosporales</taxon>
        <taxon>Streptomycetaceae</taxon>
        <taxon>Streptomyces</taxon>
    </lineage>
</organism>
<proteinExistence type="predicted"/>
<name>A0ABV3EL99_9ACTN</name>
<dbReference type="InterPro" id="IPR017795">
    <property type="entry name" value="ABBA_NscD-like"/>
</dbReference>
<dbReference type="EMBL" id="JBEZNA010000010">
    <property type="protein sequence ID" value="MEU9576967.1"/>
    <property type="molecule type" value="Genomic_DNA"/>
</dbReference>
<dbReference type="InterPro" id="IPR033964">
    <property type="entry name" value="ABBA"/>
</dbReference>
<dbReference type="SFLD" id="SFLDS00036">
    <property type="entry name" value="Aromatic_Prenyltransferase"/>
    <property type="match status" value="1"/>
</dbReference>
<dbReference type="SFLD" id="SFLDG01162">
    <property type="entry name" value="I"/>
    <property type="match status" value="1"/>
</dbReference>
<evidence type="ECO:0000313" key="2">
    <source>
        <dbReference type="EMBL" id="MEU9576967.1"/>
    </source>
</evidence>
<dbReference type="Pfam" id="PF11991">
    <property type="entry name" value="Trp_DMAT"/>
    <property type="match status" value="1"/>
</dbReference>
<dbReference type="Proteomes" id="UP001551584">
    <property type="component" value="Unassembled WGS sequence"/>
</dbReference>
<keyword evidence="3" id="KW-1185">Reference proteome</keyword>
<sequence length="371" mass="40419">MTRRAPAGPPSSLTLGEHTGGQLLRLARAIGMDEDDAQSSTQTLLSALGPVARRPLHLRPPTLSHLSDDHTPVEFSLSFSSRGIPSLRVLLEPGFGRADLARNGQAGLRAVRDMARRWNFSTERLDELEDLFLPADPQGSFALWIALELRPSGVPKVKVYLNPAASGPDRAAATVREALRRLGHEEAFDVLPPGDQHLFFALDLGDWEEPRAKVYLAHHKLSATGAGTLSRMDDGPRPADIQAFFHAATGTDPAGDDEDGPLPHRRPVQTCHAVTDTAAGRPTGFTLYVPVRDYVRHDGEALKRAVTVLTRHGMDPSPLRHALSALTSRHLRDGVGLIAYLGVAHQQGTSPRVTIYLSSEAYRVRPPNRHL</sequence>
<dbReference type="RefSeq" id="WP_359269716.1">
    <property type="nucleotide sequence ID" value="NZ_JBEZNA010000010.1"/>
</dbReference>
<comment type="caution">
    <text evidence="2">The sequence shown here is derived from an EMBL/GenBank/DDBJ whole genome shotgun (WGS) entry which is preliminary data.</text>
</comment>
<reference evidence="2 3" key="1">
    <citation type="submission" date="2024-06" db="EMBL/GenBank/DDBJ databases">
        <title>The Natural Products Discovery Center: Release of the First 8490 Sequenced Strains for Exploring Actinobacteria Biosynthetic Diversity.</title>
        <authorList>
            <person name="Kalkreuter E."/>
            <person name="Kautsar S.A."/>
            <person name="Yang D."/>
            <person name="Bader C.D."/>
            <person name="Teijaro C.N."/>
            <person name="Fluegel L."/>
            <person name="Davis C.M."/>
            <person name="Simpson J.R."/>
            <person name="Lauterbach L."/>
            <person name="Steele A.D."/>
            <person name="Gui C."/>
            <person name="Meng S."/>
            <person name="Li G."/>
            <person name="Viehrig K."/>
            <person name="Ye F."/>
            <person name="Su P."/>
            <person name="Kiefer A.F."/>
            <person name="Nichols A."/>
            <person name="Cepeda A.J."/>
            <person name="Yan W."/>
            <person name="Fan B."/>
            <person name="Jiang Y."/>
            <person name="Adhikari A."/>
            <person name="Zheng C.-J."/>
            <person name="Schuster L."/>
            <person name="Cowan T.M."/>
            <person name="Smanski M.J."/>
            <person name="Chevrette M.G."/>
            <person name="De Carvalho L.P.S."/>
            <person name="Shen B."/>
        </authorList>
    </citation>
    <scope>NUCLEOTIDE SEQUENCE [LARGE SCALE GENOMIC DNA]</scope>
    <source>
        <strain evidence="2 3">NPDC048117</strain>
    </source>
</reference>
<keyword evidence="1" id="KW-0808">Transferase</keyword>
<accession>A0ABV3EL99</accession>
<gene>
    <name evidence="2" type="ORF">AB0D95_06800</name>
</gene>